<feature type="region of interest" description="Disordered" evidence="1">
    <location>
        <begin position="30"/>
        <end position="49"/>
    </location>
</feature>
<reference evidence="2 3" key="1">
    <citation type="submission" date="2019-09" db="EMBL/GenBank/DDBJ databases">
        <title>Complete genome sequence of Mycobacterium avium subsp. hominissuis strain JP-H-1.</title>
        <authorList>
            <person name="Kinoshita Y."/>
            <person name="Niwa H."/>
            <person name="Uchida-Fujii E."/>
            <person name="Nukada T."/>
        </authorList>
    </citation>
    <scope>NUCLEOTIDE SEQUENCE [LARGE SCALE GENOMIC DNA]</scope>
    <source>
        <strain evidence="2 3">JP-H-1</strain>
    </source>
</reference>
<proteinExistence type="predicted"/>
<name>A0AAI8SQ24_MYCAV</name>
<evidence type="ECO:0000256" key="1">
    <source>
        <dbReference type="SAM" id="MobiDB-lite"/>
    </source>
</evidence>
<feature type="region of interest" description="Disordered" evidence="1">
    <location>
        <begin position="1"/>
        <end position="22"/>
    </location>
</feature>
<dbReference type="Proteomes" id="UP000327362">
    <property type="component" value="Chromosome"/>
</dbReference>
<accession>A0AAI8SQ24</accession>
<protein>
    <submittedName>
        <fullName evidence="2">Uncharacterized protein</fullName>
    </submittedName>
</protein>
<evidence type="ECO:0000313" key="2">
    <source>
        <dbReference type="EMBL" id="BBN49001.1"/>
    </source>
</evidence>
<dbReference type="AlphaFoldDB" id="A0AAI8SQ24"/>
<dbReference type="EMBL" id="AP020326">
    <property type="protein sequence ID" value="BBN49001.1"/>
    <property type="molecule type" value="Genomic_DNA"/>
</dbReference>
<organism evidence="2 3">
    <name type="scientific">Mycobacterium avium subsp. hominissuis</name>
    <dbReference type="NCBI Taxonomy" id="439334"/>
    <lineage>
        <taxon>Bacteria</taxon>
        <taxon>Bacillati</taxon>
        <taxon>Actinomycetota</taxon>
        <taxon>Actinomycetes</taxon>
        <taxon>Mycobacteriales</taxon>
        <taxon>Mycobacteriaceae</taxon>
        <taxon>Mycobacterium</taxon>
        <taxon>Mycobacterium avium complex (MAC)</taxon>
    </lineage>
</organism>
<sequence length="91" mass="9579">MPIPGTRVSAATSPSRRAWRSAPASCTASVAIASRGPTPDTDSRVRNKSRVSVSVKPYNVIESSRTIIAVISRACVPVRSVDSVEGVALTR</sequence>
<evidence type="ECO:0000313" key="3">
    <source>
        <dbReference type="Proteomes" id="UP000327362"/>
    </source>
</evidence>
<gene>
    <name evidence="2" type="ORF">JPH1_34760</name>
</gene>